<dbReference type="GO" id="GO:0000976">
    <property type="term" value="F:transcription cis-regulatory region binding"/>
    <property type="evidence" value="ECO:0007669"/>
    <property type="project" value="TreeGrafter"/>
</dbReference>
<evidence type="ECO:0000313" key="5">
    <source>
        <dbReference type="Proteomes" id="UP000094112"/>
    </source>
</evidence>
<dbReference type="GO" id="GO:0003700">
    <property type="term" value="F:DNA-binding transcription factor activity"/>
    <property type="evidence" value="ECO:0007669"/>
    <property type="project" value="TreeGrafter"/>
</dbReference>
<dbReference type="AlphaFoldDB" id="A0A1E3NYL6"/>
<dbReference type="GO" id="GO:0045944">
    <property type="term" value="P:positive regulation of transcription by RNA polymerase II"/>
    <property type="evidence" value="ECO:0007669"/>
    <property type="project" value="TreeGrafter"/>
</dbReference>
<evidence type="ECO:0000256" key="1">
    <source>
        <dbReference type="ARBA" id="ARBA00004123"/>
    </source>
</evidence>
<organism evidence="4 5">
    <name type="scientific">Wickerhamomyces anomalus (strain ATCC 58044 / CBS 1984 / NCYC 433 / NRRL Y-366-8)</name>
    <name type="common">Yeast</name>
    <name type="synonym">Hansenula anomala</name>
    <dbReference type="NCBI Taxonomy" id="683960"/>
    <lineage>
        <taxon>Eukaryota</taxon>
        <taxon>Fungi</taxon>
        <taxon>Dikarya</taxon>
        <taxon>Ascomycota</taxon>
        <taxon>Saccharomycotina</taxon>
        <taxon>Saccharomycetes</taxon>
        <taxon>Phaffomycetales</taxon>
        <taxon>Wickerhamomycetaceae</taxon>
        <taxon>Wickerhamomyces</taxon>
    </lineage>
</organism>
<dbReference type="InterPro" id="IPR021858">
    <property type="entry name" value="Fun_TF"/>
</dbReference>
<sequence length="733" mass="83647">MSAKEERKGVLAMVQYILHFEGPSKKKKKPAEKLNTSVSNTPSLQPQLYQVSFDQTEPIEPDFINPQLQDTQLNIQEMMTPRPSKQSLPLPSSNPITQSSLIKIIKDNLPHGTEIIAPDGLDLDKAPQIYLPRQKLEPSNPNSSDPPILHDEIIIKVFSSETVIPKEFSLLDFLLSSTRVNFVDLSTCHLEEPVSFSEIEKLLKVSRSKKTMDILKEKGYLVSSKTSNLRDAPPSPISPDSSTKSLIAFKSKKDVDFTIDLENLRTNFFIQQGSVAEEVETEHQRFSNLPDFIEPEFADELFQRFCAISQETSYSTLDLGSLPNYEEPFETSKEYVRINFLKVCFPLIFGNISVLKCVLIISYYRWKNIDPTNEYLLQKEKFIEELHLGVLEELQHRLTNCFSICCDHSLLCVLLLLSTEVVIGLKGSLWGKLLKLSRDMIVLRGGVPKLLETLTGLCLLKLLSVHLSVGGLFSFDVNEIDNATHSLSLADFFHIIDSHHQLDFFDNLNYYSKLGLNDMKDIMRTYGHITQLYNLSVISYDANNENGQNSLKRYGNYESVSLTNMQLVLSDAETLEKDIQQYSTISQLGNNLNLPHHHKSQANFAQKASLLYLYQMVYRQTSFSPKTVLAVKDLVKEVEQLFDDLQNLSIEESQRSVIFIMPFFLLGVDLISNHKRNWYKEELERLYLTTKKAPLMTCVELLEKVWEINATGSIHVDWKAIAQKYELDICLCA</sequence>
<keyword evidence="2" id="KW-0539">Nucleus</keyword>
<dbReference type="Proteomes" id="UP000094112">
    <property type="component" value="Unassembled WGS sequence"/>
</dbReference>
<dbReference type="OrthoDB" id="4026328at2759"/>
<evidence type="ECO:0000313" key="4">
    <source>
        <dbReference type="EMBL" id="ODQ58090.1"/>
    </source>
</evidence>
<dbReference type="Pfam" id="PF11951">
    <property type="entry name" value="Fungal_trans_2"/>
    <property type="match status" value="1"/>
</dbReference>
<accession>A0A1E3NYL6</accession>
<protein>
    <submittedName>
        <fullName evidence="4">Uncharacterized protein</fullName>
    </submittedName>
</protein>
<name>A0A1E3NYL6_WICAA</name>
<gene>
    <name evidence="4" type="ORF">WICANDRAFT_64235</name>
</gene>
<keyword evidence="5" id="KW-1185">Reference proteome</keyword>
<dbReference type="RefSeq" id="XP_019037297.1">
    <property type="nucleotide sequence ID" value="XM_019183692.1"/>
</dbReference>
<dbReference type="PANTHER" id="PTHR37534">
    <property type="entry name" value="TRANSCRIPTIONAL ACTIVATOR PROTEIN UGA3"/>
    <property type="match status" value="1"/>
</dbReference>
<dbReference type="GeneID" id="30200938"/>
<proteinExistence type="predicted"/>
<feature type="region of interest" description="Disordered" evidence="3">
    <location>
        <begin position="22"/>
        <end position="46"/>
    </location>
</feature>
<feature type="compositionally biased region" description="Polar residues" evidence="3">
    <location>
        <begin position="34"/>
        <end position="46"/>
    </location>
</feature>
<evidence type="ECO:0000256" key="2">
    <source>
        <dbReference type="ARBA" id="ARBA00023242"/>
    </source>
</evidence>
<evidence type="ECO:0000256" key="3">
    <source>
        <dbReference type="SAM" id="MobiDB-lite"/>
    </source>
</evidence>
<dbReference type="GO" id="GO:0005634">
    <property type="term" value="C:nucleus"/>
    <property type="evidence" value="ECO:0007669"/>
    <property type="project" value="UniProtKB-SubCell"/>
</dbReference>
<dbReference type="EMBL" id="KV454212">
    <property type="protein sequence ID" value="ODQ58090.1"/>
    <property type="molecule type" value="Genomic_DNA"/>
</dbReference>
<comment type="subcellular location">
    <subcellularLocation>
        <location evidence="1">Nucleus</location>
    </subcellularLocation>
</comment>
<reference evidence="4 5" key="1">
    <citation type="journal article" date="2016" name="Proc. Natl. Acad. Sci. U.S.A.">
        <title>Comparative genomics of biotechnologically important yeasts.</title>
        <authorList>
            <person name="Riley R."/>
            <person name="Haridas S."/>
            <person name="Wolfe K.H."/>
            <person name="Lopes M.R."/>
            <person name="Hittinger C.T."/>
            <person name="Goeker M."/>
            <person name="Salamov A.A."/>
            <person name="Wisecaver J.H."/>
            <person name="Long T.M."/>
            <person name="Calvey C.H."/>
            <person name="Aerts A.L."/>
            <person name="Barry K.W."/>
            <person name="Choi C."/>
            <person name="Clum A."/>
            <person name="Coughlan A.Y."/>
            <person name="Deshpande S."/>
            <person name="Douglass A.P."/>
            <person name="Hanson S.J."/>
            <person name="Klenk H.-P."/>
            <person name="LaButti K.M."/>
            <person name="Lapidus A."/>
            <person name="Lindquist E.A."/>
            <person name="Lipzen A.M."/>
            <person name="Meier-Kolthoff J.P."/>
            <person name="Ohm R.A."/>
            <person name="Otillar R.P."/>
            <person name="Pangilinan J.L."/>
            <person name="Peng Y."/>
            <person name="Rokas A."/>
            <person name="Rosa C.A."/>
            <person name="Scheuner C."/>
            <person name="Sibirny A.A."/>
            <person name="Slot J.C."/>
            <person name="Stielow J.B."/>
            <person name="Sun H."/>
            <person name="Kurtzman C.P."/>
            <person name="Blackwell M."/>
            <person name="Grigoriev I.V."/>
            <person name="Jeffries T.W."/>
        </authorList>
    </citation>
    <scope>NUCLEOTIDE SEQUENCE [LARGE SCALE GENOMIC DNA]</scope>
    <source>
        <strain evidence="5">ATCC 58044 / CBS 1984 / NCYC 433 / NRRL Y-366-8</strain>
    </source>
</reference>
<dbReference type="PANTHER" id="PTHR37534:SF7">
    <property type="entry name" value="TRANSCRIPTIONAL ACTIVATOR PROTEIN UGA3"/>
    <property type="match status" value="1"/>
</dbReference>